<gene>
    <name evidence="2" type="ORF">CYMTET_14091</name>
</gene>
<dbReference type="InterPro" id="IPR036188">
    <property type="entry name" value="FAD/NAD-bd_sf"/>
</dbReference>
<accession>A0AAE0LAJ7</accession>
<evidence type="ECO:0000256" key="1">
    <source>
        <dbReference type="ARBA" id="ARBA00006046"/>
    </source>
</evidence>
<dbReference type="AlphaFoldDB" id="A0AAE0LAJ7"/>
<reference evidence="2 3" key="1">
    <citation type="journal article" date="2015" name="Genome Biol. Evol.">
        <title>Comparative Genomics of a Bacterivorous Green Alga Reveals Evolutionary Causalities and Consequences of Phago-Mixotrophic Mode of Nutrition.</title>
        <authorList>
            <person name="Burns J.A."/>
            <person name="Paasch A."/>
            <person name="Narechania A."/>
            <person name="Kim E."/>
        </authorList>
    </citation>
    <scope>NUCLEOTIDE SEQUENCE [LARGE SCALE GENOMIC DNA]</scope>
    <source>
        <strain evidence="2 3">PLY_AMNH</strain>
    </source>
</reference>
<dbReference type="Proteomes" id="UP001190700">
    <property type="component" value="Unassembled WGS sequence"/>
</dbReference>
<keyword evidence="3" id="KW-1185">Reference proteome</keyword>
<feature type="non-terminal residue" evidence="2">
    <location>
        <position position="1"/>
    </location>
</feature>
<dbReference type="PANTHER" id="PTHR10668">
    <property type="entry name" value="PHYTOENE DEHYDROGENASE"/>
    <property type="match status" value="1"/>
</dbReference>
<organism evidence="2 3">
    <name type="scientific">Cymbomonas tetramitiformis</name>
    <dbReference type="NCBI Taxonomy" id="36881"/>
    <lineage>
        <taxon>Eukaryota</taxon>
        <taxon>Viridiplantae</taxon>
        <taxon>Chlorophyta</taxon>
        <taxon>Pyramimonadophyceae</taxon>
        <taxon>Pyramimonadales</taxon>
        <taxon>Pyramimonadaceae</taxon>
        <taxon>Cymbomonas</taxon>
    </lineage>
</organism>
<name>A0AAE0LAJ7_9CHLO</name>
<protein>
    <submittedName>
        <fullName evidence="2">Uncharacterized protein</fullName>
    </submittedName>
</protein>
<evidence type="ECO:0000313" key="2">
    <source>
        <dbReference type="EMBL" id="KAK3277937.1"/>
    </source>
</evidence>
<comment type="similarity">
    <text evidence="1">Belongs to the carotenoid/retinoid oxidoreductase family.</text>
</comment>
<dbReference type="SUPFAM" id="SSF51905">
    <property type="entry name" value="FAD/NAD(P)-binding domain"/>
    <property type="match status" value="1"/>
</dbReference>
<comment type="caution">
    <text evidence="2">The sequence shown here is derived from an EMBL/GenBank/DDBJ whole genome shotgun (WGS) entry which is preliminary data.</text>
</comment>
<dbReference type="PANTHER" id="PTHR10668:SF103">
    <property type="entry name" value="PYRIDINE NUCLEOTIDE-DISULFIDE OXIDOREDUCTASE DOMAIN-CONTAINING PROTEIN 2"/>
    <property type="match status" value="1"/>
</dbReference>
<dbReference type="EMBL" id="LGRX02005750">
    <property type="protein sequence ID" value="KAK3277937.1"/>
    <property type="molecule type" value="Genomic_DNA"/>
</dbReference>
<dbReference type="Gene3D" id="3.50.50.60">
    <property type="entry name" value="FAD/NAD(P)-binding domain"/>
    <property type="match status" value="1"/>
</dbReference>
<evidence type="ECO:0000313" key="3">
    <source>
        <dbReference type="Proteomes" id="UP001190700"/>
    </source>
</evidence>
<sequence length="296" mass="31631">ESGAEICLNATVKRILYSEDGDASRVTGVEMADGTQLFADTVLSGTSPYHTFLELMPGLAGDTAGNPVPAGFRKHVRFADYSCGAFKINCAVDRLPDFACYPTDPSGVAGPQHRGTVHFESRVQEIEDAYREASMGLPATRPVVEMTIPSSLDNTLAPAGKHVVQLFVQFAPYNVNPKVGNWADPAFKEGFADRCFSIVDEFAPGFSSSVIGRDVISPLDLERIFGLHQGNIFHGALSLHQLAYTRPVPGYSSHRTPLKGLYMCASGTHPGGGVMGAPGRNAAQIVLSDKGMALNK</sequence>
<proteinExistence type="inferred from homology"/>